<dbReference type="HAMAP" id="MF_00952">
    <property type="entry name" value="Topoisom_1_prok"/>
    <property type="match status" value="1"/>
</dbReference>
<dbReference type="NCBIfam" id="TIGR01051">
    <property type="entry name" value="topA_bact"/>
    <property type="match status" value="1"/>
</dbReference>
<evidence type="ECO:0000256" key="7">
    <source>
        <dbReference type="ARBA" id="ARBA00023125"/>
    </source>
</evidence>
<dbReference type="EMBL" id="KX897545">
    <property type="protein sequence ID" value="APP88489.1"/>
    <property type="molecule type" value="Genomic_DNA"/>
</dbReference>
<dbReference type="GO" id="GO:0046872">
    <property type="term" value="F:metal ion binding"/>
    <property type="evidence" value="ECO:0007669"/>
    <property type="project" value="UniProtKB-KW"/>
</dbReference>
<dbReference type="Pfam" id="PF13368">
    <property type="entry name" value="Toprim_C_rpt"/>
    <property type="match status" value="3"/>
</dbReference>
<dbReference type="CDD" id="cd03363">
    <property type="entry name" value="TOPRIM_TopoIA_TopoI"/>
    <property type="match status" value="1"/>
</dbReference>
<dbReference type="EMBL" id="KY124271">
    <property type="protein sequence ID" value="AQX45256.1"/>
    <property type="molecule type" value="Genomic_DNA"/>
</dbReference>
<feature type="domain" description="Topo IA-type catalytic" evidence="10">
    <location>
        <begin position="142"/>
        <end position="584"/>
    </location>
</feature>
<dbReference type="EMBL" id="LC490351">
    <property type="protein sequence ID" value="BBL86474.1"/>
    <property type="molecule type" value="Genomic_DNA"/>
</dbReference>
<dbReference type="InterPro" id="IPR000380">
    <property type="entry name" value="Topo_IA"/>
</dbReference>
<dbReference type="PROSITE" id="PS52039">
    <property type="entry name" value="TOPO_IA_2"/>
    <property type="match status" value="1"/>
</dbReference>
<geneLocation type="plastid" evidence="11"/>
<dbReference type="Pfam" id="PF01131">
    <property type="entry name" value="Topoisom_bac"/>
    <property type="match status" value="1"/>
</dbReference>
<dbReference type="InterPro" id="IPR006171">
    <property type="entry name" value="TOPRIM_dom"/>
</dbReference>
<dbReference type="Gene3D" id="1.10.290.10">
    <property type="entry name" value="Topoisomerase I, domain 4"/>
    <property type="match status" value="1"/>
</dbReference>
<keyword evidence="14" id="KW-1185">Reference proteome</keyword>
<evidence type="ECO:0000313" key="14">
    <source>
        <dbReference type="Proteomes" id="UP000503178"/>
    </source>
</evidence>
<evidence type="ECO:0000313" key="13">
    <source>
        <dbReference type="EMBL" id="BBL86474.1"/>
    </source>
</evidence>
<name>A0A1L5YCQ9_9EUKA</name>
<keyword evidence="8 11" id="KW-0413">Isomerase</keyword>
<dbReference type="SMART" id="SM00493">
    <property type="entry name" value="TOPRIM"/>
    <property type="match status" value="1"/>
</dbReference>
<reference evidence="13 14" key="2">
    <citation type="submission" date="2019-06" db="EMBL/GenBank/DDBJ databases">
        <title>A hidden player of endosymbiotic evolution: DNA virus triggered massive gene transfer.</title>
        <authorList>
            <person name="Matsuo M."/>
            <person name="Katahata A."/>
            <person name="Tachikawa M."/>
            <person name="Minakuchi Y."/>
            <person name="Noguchi H."/>
            <person name="Toyoda A."/>
            <person name="Fujiyama A."/>
            <person name="Suzuki Y."/>
            <person name="Satoh S."/>
            <person name="Nakayama T."/>
            <person name="Kamikawa R."/>
            <person name="Nomura M."/>
            <person name="Inagaki Y."/>
            <person name="Ishida K."/>
            <person name="Obokata J."/>
        </authorList>
    </citation>
    <scope>NUCLEOTIDE SEQUENCE [LARGE SCALE GENOMIC DNA]</scope>
    <source>
        <strain evidence="13 14">MYN1</strain>
    </source>
</reference>
<organism evidence="11">
    <name type="scientific">Paulinella micropora</name>
    <dbReference type="NCBI Taxonomy" id="1928728"/>
    <lineage>
        <taxon>Eukaryota</taxon>
        <taxon>Sar</taxon>
        <taxon>Rhizaria</taxon>
        <taxon>Cercozoa</taxon>
        <taxon>Imbricatea</taxon>
        <taxon>Silicofilosea</taxon>
        <taxon>Euglyphida</taxon>
        <taxon>Paulinellidae</taxon>
        <taxon>Paulinella</taxon>
    </lineage>
</organism>
<dbReference type="EC" id="5.6.2.1" evidence="3"/>
<evidence type="ECO:0000313" key="12">
    <source>
        <dbReference type="EMBL" id="AQX45256.1"/>
    </source>
</evidence>
<dbReference type="PROSITE" id="PS00396">
    <property type="entry name" value="TOPO_IA_1"/>
    <property type="match status" value="1"/>
</dbReference>
<proteinExistence type="inferred from homology"/>
<comment type="catalytic activity">
    <reaction evidence="1">
        <text>ATP-independent breakage of single-stranded DNA, followed by passage and rejoining.</text>
        <dbReference type="EC" id="5.6.2.1"/>
    </reaction>
</comment>
<dbReference type="InterPro" id="IPR005733">
    <property type="entry name" value="TopoI_bac-type"/>
</dbReference>
<comment type="similarity">
    <text evidence="2">Belongs to the type IA topoisomerase family.</text>
</comment>
<dbReference type="InterPro" id="IPR023406">
    <property type="entry name" value="Topo_IA_AS"/>
</dbReference>
<dbReference type="Proteomes" id="UP000503178">
    <property type="component" value="Chromatophore Pltd"/>
</dbReference>
<evidence type="ECO:0000256" key="2">
    <source>
        <dbReference type="ARBA" id="ARBA00009446"/>
    </source>
</evidence>
<accession>A0A1L5YCQ9</accession>
<dbReference type="Gene3D" id="3.40.50.140">
    <property type="match status" value="1"/>
</dbReference>
<dbReference type="InterPro" id="IPR003601">
    <property type="entry name" value="Topo_IA_2"/>
</dbReference>
<keyword evidence="7" id="KW-0238">DNA-binding</keyword>
<gene>
    <name evidence="11" type="primary">topA</name>
    <name evidence="13" type="synonym">MYN1_Chr_652</name>
    <name evidence="11" type="ORF">PCKR_724</name>
    <name evidence="12" type="ORF">PFK_724</name>
    <name evidence="13" type="ORF">PMYN1_Chma669</name>
</gene>
<dbReference type="SMART" id="SM00437">
    <property type="entry name" value="TOP1Ac"/>
    <property type="match status" value="1"/>
</dbReference>
<dbReference type="InterPro" id="IPR025589">
    <property type="entry name" value="Toprim_C_rpt"/>
</dbReference>
<dbReference type="Pfam" id="PF01751">
    <property type="entry name" value="Toprim"/>
    <property type="match status" value="1"/>
</dbReference>
<dbReference type="InterPro" id="IPR028612">
    <property type="entry name" value="Topoisom_1_IA"/>
</dbReference>
<keyword evidence="5" id="KW-0460">Magnesium</keyword>
<evidence type="ECO:0000256" key="5">
    <source>
        <dbReference type="ARBA" id="ARBA00022842"/>
    </source>
</evidence>
<dbReference type="InterPro" id="IPR013826">
    <property type="entry name" value="Topo_IA_cen_sub3"/>
</dbReference>
<dbReference type="PANTHER" id="PTHR42785">
    <property type="entry name" value="DNA TOPOISOMERASE, TYPE IA, CORE"/>
    <property type="match status" value="1"/>
</dbReference>
<keyword evidence="4" id="KW-0479">Metal-binding</keyword>
<feature type="domain" description="Toprim" evidence="9">
    <location>
        <begin position="3"/>
        <end position="127"/>
    </location>
</feature>
<dbReference type="InterPro" id="IPR013497">
    <property type="entry name" value="Topo_IA_cen"/>
</dbReference>
<evidence type="ECO:0000313" key="11">
    <source>
        <dbReference type="EMBL" id="APP88489.1"/>
    </source>
</evidence>
<evidence type="ECO:0000256" key="1">
    <source>
        <dbReference type="ARBA" id="ARBA00000213"/>
    </source>
</evidence>
<evidence type="ECO:0000256" key="4">
    <source>
        <dbReference type="ARBA" id="ARBA00022723"/>
    </source>
</evidence>
<dbReference type="SUPFAM" id="SSF56712">
    <property type="entry name" value="Prokaryotic type I DNA topoisomerase"/>
    <property type="match status" value="1"/>
</dbReference>
<dbReference type="GO" id="GO:0006265">
    <property type="term" value="P:DNA topological change"/>
    <property type="evidence" value="ECO:0007669"/>
    <property type="project" value="InterPro"/>
</dbReference>
<dbReference type="GO" id="GO:0003917">
    <property type="term" value="F:DNA topoisomerase type I (single strand cut, ATP-independent) activity"/>
    <property type="evidence" value="ECO:0007669"/>
    <property type="project" value="UniProtKB-EC"/>
</dbReference>
<dbReference type="PRINTS" id="PR00417">
    <property type="entry name" value="PRTPISMRASEI"/>
</dbReference>
<evidence type="ECO:0000259" key="9">
    <source>
        <dbReference type="PROSITE" id="PS50880"/>
    </source>
</evidence>
<dbReference type="GO" id="GO:0003677">
    <property type="term" value="F:DNA binding"/>
    <property type="evidence" value="ECO:0007669"/>
    <property type="project" value="UniProtKB-KW"/>
</dbReference>
<keyword evidence="6" id="KW-0799">Topoisomerase</keyword>
<dbReference type="InterPro" id="IPR013825">
    <property type="entry name" value="Topo_IA_cen_sub2"/>
</dbReference>
<dbReference type="InterPro" id="IPR003602">
    <property type="entry name" value="Topo_IA_DNA-bd_dom"/>
</dbReference>
<dbReference type="InterPro" id="IPR023405">
    <property type="entry name" value="Topo_IA_core_domain"/>
</dbReference>
<dbReference type="InterPro" id="IPR013824">
    <property type="entry name" value="Topo_IA_cen_sub1"/>
</dbReference>
<keyword evidence="11" id="KW-0934">Plastid</keyword>
<protein>
    <recommendedName>
        <fullName evidence="3">DNA topoisomerase</fullName>
        <ecNumber evidence="3">5.6.2.1</ecNumber>
    </recommendedName>
</protein>
<dbReference type="PROSITE" id="PS50880">
    <property type="entry name" value="TOPRIM"/>
    <property type="match status" value="1"/>
</dbReference>
<dbReference type="SMART" id="SM00436">
    <property type="entry name" value="TOP1Bc"/>
    <property type="match status" value="1"/>
</dbReference>
<dbReference type="CDD" id="cd00186">
    <property type="entry name" value="TOP1Ac"/>
    <property type="match status" value="1"/>
</dbReference>
<dbReference type="AlphaFoldDB" id="A0A1L5YCQ9"/>
<sequence>MAHILVIVESPTKARTIRSFLPDKYRVEASMGHVRDLPNNASEIPAAYKQEKWANLGVNTDGDFEPLYVVPKDKRKIVKELKSALKDADSLLLATDEDREGESISWHLYQLLDPKIPTRRMVFHEITQDAILKALEQTRELNIALVHAQETRRILDRLVGYTLSPLLWKKVAWGLSAGRVQSVAVKLIVQREQSRRTFRSGSYWDLKAKLTYYNIEFEAKLTHVRNQRIVIGTDFDETTGMIKNNCRSKLLNEVEAKELAAHLGTKSWQVTQVEEKLNIRKPVAPFTTSTLQQESNRKLRLSARETMRIAQGLYERGFITYMRTDSVNLSEQAIQAARDCVMKRYGDKYSIPEPRQFSTEARNVQEAHEAIRPSGDNFRTPGEVDLDGKDLLLYELIWKRTVASQMADARLIFTTVDLEVNQSHFRAYGKRIDFAGFFQAYVEGNDDPEGILEGQEILLPPLKGGDQPKLKTIKALMHETQPPARYTEAALVKTLEKEGIGRPSTYASIIGTIMDRGYANLKNNALIPSFTGFAVTSLLKKYFPDLVDTQFTAKMEDTLDEISNGKVDWLPYLKLFYRGKDGLEQQVLERAGDIDPGFSRVIDLEGIPCLIKVGRFGAYIESKHIAPNGTEDLVKATLPQEITPADLDAEKVASILKQKVTGPENIGKDIETGEQIYLLFGQYGPYVQRGQNSDKNAKPKRAALPKGIKPEEVTLDDALGLLRLPRSLGLHPDGGLIQAGSGRFGPYIVHDQGRGSKEYRSLKSEDNVLNIKLSRALEILATPKRSRSGRTILKDLGVPEGNHTSIQVLNGPYGLYIKQGKVKVSLPEGKTAGNITLEEAIILLNDKSTVKNPVVGRRNQRRRNLPEY</sequence>
<dbReference type="Gene3D" id="1.10.460.10">
    <property type="entry name" value="Topoisomerase I, domain 2"/>
    <property type="match status" value="1"/>
</dbReference>
<evidence type="ECO:0000256" key="6">
    <source>
        <dbReference type="ARBA" id="ARBA00023029"/>
    </source>
</evidence>
<reference evidence="11" key="1">
    <citation type="journal article" date="2017" name="Protist">
        <title>Diversity of the Photosynthetic Paulinella Species, with the Description of Paulinella micropora sp. nov. and the Chromatophore Genome Sequence for strain KR01.</title>
        <authorList>
            <person name="Lhee D."/>
            <person name="Yang E.C."/>
            <person name="Kim J.I."/>
            <person name="Nakayama T."/>
            <person name="Zuccarello G."/>
            <person name="Andersen R.A."/>
            <person name="Yoon H.S."/>
        </authorList>
    </citation>
    <scope>NUCLEOTIDE SEQUENCE</scope>
    <source>
        <strain evidence="12">FK01</strain>
        <strain evidence="11">KR01</strain>
    </source>
</reference>
<evidence type="ECO:0000256" key="3">
    <source>
        <dbReference type="ARBA" id="ARBA00012891"/>
    </source>
</evidence>
<evidence type="ECO:0000259" key="10">
    <source>
        <dbReference type="PROSITE" id="PS52039"/>
    </source>
</evidence>
<dbReference type="PANTHER" id="PTHR42785:SF1">
    <property type="entry name" value="DNA TOPOISOMERASE"/>
    <property type="match status" value="1"/>
</dbReference>
<dbReference type="InterPro" id="IPR034149">
    <property type="entry name" value="TOPRIM_TopoI"/>
</dbReference>
<evidence type="ECO:0000256" key="8">
    <source>
        <dbReference type="ARBA" id="ARBA00023235"/>
    </source>
</evidence>
<dbReference type="Gene3D" id="2.70.20.10">
    <property type="entry name" value="Topoisomerase I, domain 3"/>
    <property type="match status" value="1"/>
</dbReference>